<reference evidence="1 2" key="1">
    <citation type="submission" date="2019-03" db="EMBL/GenBank/DDBJ databases">
        <title>Genomic Encyclopedia of Archaeal and Bacterial Type Strains, Phase II (KMG-II): from individual species to whole genera.</title>
        <authorList>
            <person name="Goeker M."/>
        </authorList>
    </citation>
    <scope>NUCLEOTIDE SEQUENCE [LARGE SCALE GENOMIC DNA]</scope>
    <source>
        <strain evidence="1 2">DSM 28323</strain>
    </source>
</reference>
<comment type="caution">
    <text evidence="1">The sequence shown here is derived from an EMBL/GenBank/DDBJ whole genome shotgun (WGS) entry which is preliminary data.</text>
</comment>
<accession>A0A4V3C4M4</accession>
<keyword evidence="2" id="KW-1185">Reference proteome</keyword>
<evidence type="ECO:0000313" key="2">
    <source>
        <dbReference type="Proteomes" id="UP000295741"/>
    </source>
</evidence>
<dbReference type="RefSeq" id="WP_133474400.1">
    <property type="nucleotide sequence ID" value="NZ_SNWP01000011.1"/>
</dbReference>
<dbReference type="EMBL" id="SNWP01000011">
    <property type="protein sequence ID" value="TDO26558.1"/>
    <property type="molecule type" value="Genomic_DNA"/>
</dbReference>
<dbReference type="AlphaFoldDB" id="A0A4V3C4M4"/>
<organism evidence="1 2">
    <name type="scientific">Sediminibacterium goheungense</name>
    <dbReference type="NCBI Taxonomy" id="1086393"/>
    <lineage>
        <taxon>Bacteria</taxon>
        <taxon>Pseudomonadati</taxon>
        <taxon>Bacteroidota</taxon>
        <taxon>Chitinophagia</taxon>
        <taxon>Chitinophagales</taxon>
        <taxon>Chitinophagaceae</taxon>
        <taxon>Sediminibacterium</taxon>
    </lineage>
</organism>
<dbReference type="Proteomes" id="UP000295741">
    <property type="component" value="Unassembled WGS sequence"/>
</dbReference>
<evidence type="ECO:0000313" key="1">
    <source>
        <dbReference type="EMBL" id="TDO26558.1"/>
    </source>
</evidence>
<name>A0A4V3C4M4_9BACT</name>
<gene>
    <name evidence="1" type="ORF">BC659_1865</name>
</gene>
<proteinExistence type="predicted"/>
<sequence>MIYKFALNINDDKQQLNPENGLDVGDLSDLTGDLKKVINSKKEGKCTLFSIENHGYTPNFITKSEIVYSNFIKVHTDIQEKGISDLTKDEAKYANTLKRILSDDKYVEPIDNNKKALFKLTSTDIDTVAENYSVITNKTGIISEIGSPKLEDKRHIYLHNVDYKIYITDSQESILKEHYRNGVLDLKIKQRRSSRTGRILNAILISIAIKNDVALSDVFKDFSVNDLSFFENVTSQDDILKLLRS</sequence>
<protein>
    <submittedName>
        <fullName evidence="1">Uncharacterized protein</fullName>
    </submittedName>
</protein>